<dbReference type="RefSeq" id="WP_161437417.1">
    <property type="nucleotide sequence ID" value="NZ_WXYO01000010.1"/>
</dbReference>
<accession>A0A6L9EIM8</accession>
<gene>
    <name evidence="3" type="ORF">GTQ38_20320</name>
</gene>
<protein>
    <submittedName>
        <fullName evidence="3">Uncharacterized protein</fullName>
    </submittedName>
</protein>
<dbReference type="EMBL" id="WXYO01000010">
    <property type="protein sequence ID" value="NAS14368.1"/>
    <property type="molecule type" value="Genomic_DNA"/>
</dbReference>
<keyword evidence="1" id="KW-0175">Coiled coil</keyword>
<feature type="coiled-coil region" evidence="1">
    <location>
        <begin position="41"/>
        <end position="68"/>
    </location>
</feature>
<keyword evidence="4" id="KW-1185">Reference proteome</keyword>
<keyword evidence="2" id="KW-0472">Membrane</keyword>
<evidence type="ECO:0000313" key="3">
    <source>
        <dbReference type="EMBL" id="NAS14368.1"/>
    </source>
</evidence>
<organism evidence="3 4">
    <name type="scientific">Poritiphilus flavus</name>
    <dbReference type="NCBI Taxonomy" id="2697053"/>
    <lineage>
        <taxon>Bacteria</taxon>
        <taxon>Pseudomonadati</taxon>
        <taxon>Bacteroidota</taxon>
        <taxon>Flavobacteriia</taxon>
        <taxon>Flavobacteriales</taxon>
        <taxon>Flavobacteriaceae</taxon>
        <taxon>Poritiphilus</taxon>
    </lineage>
</organism>
<evidence type="ECO:0000256" key="2">
    <source>
        <dbReference type="SAM" id="Phobius"/>
    </source>
</evidence>
<feature type="transmembrane region" description="Helical" evidence="2">
    <location>
        <begin position="12"/>
        <end position="31"/>
    </location>
</feature>
<proteinExistence type="predicted"/>
<dbReference type="AlphaFoldDB" id="A0A6L9EIM8"/>
<dbReference type="Proteomes" id="UP000475249">
    <property type="component" value="Unassembled WGS sequence"/>
</dbReference>
<evidence type="ECO:0000256" key="1">
    <source>
        <dbReference type="SAM" id="Coils"/>
    </source>
</evidence>
<evidence type="ECO:0000313" key="4">
    <source>
        <dbReference type="Proteomes" id="UP000475249"/>
    </source>
</evidence>
<keyword evidence="2" id="KW-0812">Transmembrane</keyword>
<comment type="caution">
    <text evidence="3">The sequence shown here is derived from an EMBL/GenBank/DDBJ whole genome shotgun (WGS) entry which is preliminary data.</text>
</comment>
<sequence>MRRFNLAKLNWKYVIGEVLLIFIGINLAIWFNNWNTSRTRNADKEIALQKIEEEVSNNLEELVNAREANYSVKEAIDAYRKMQVSGLGTVATSEEITQFQKDYPRFFRVQDSVLHQGKKYIYDGDTFINLELMELTEIAWETSKTTGITGAFGYECLYLLEGMYNVQKLVQNEVTKAANALQEGDIKRLLRVLEFMEQLDAQLERDYNSVLENIRNCD</sequence>
<keyword evidence="2" id="KW-1133">Transmembrane helix</keyword>
<name>A0A6L9EIM8_9FLAO</name>
<reference evidence="3 4" key="1">
    <citation type="submission" date="2020-01" db="EMBL/GenBank/DDBJ databases">
        <title>Bacteria diversity of Porities sp.</title>
        <authorList>
            <person name="Wang G."/>
        </authorList>
    </citation>
    <scope>NUCLEOTIDE SEQUENCE [LARGE SCALE GENOMIC DNA]</scope>
    <source>
        <strain evidence="3 4">R33</strain>
    </source>
</reference>